<evidence type="ECO:0000256" key="1">
    <source>
        <dbReference type="PROSITE-ProRule" id="PRU00235"/>
    </source>
</evidence>
<proteinExistence type="predicted"/>
<keyword evidence="3" id="KW-1185">Reference proteome</keyword>
<organism evidence="2 3">
    <name type="scientific">Melipona bicolor</name>
    <dbReference type="NCBI Taxonomy" id="60889"/>
    <lineage>
        <taxon>Eukaryota</taxon>
        <taxon>Metazoa</taxon>
        <taxon>Ecdysozoa</taxon>
        <taxon>Arthropoda</taxon>
        <taxon>Hexapoda</taxon>
        <taxon>Insecta</taxon>
        <taxon>Pterygota</taxon>
        <taxon>Neoptera</taxon>
        <taxon>Endopterygota</taxon>
        <taxon>Hymenoptera</taxon>
        <taxon>Apocrita</taxon>
        <taxon>Aculeata</taxon>
        <taxon>Apoidea</taxon>
        <taxon>Anthophila</taxon>
        <taxon>Apidae</taxon>
        <taxon>Melipona</taxon>
    </lineage>
</organism>
<accession>A0AA40FRY2</accession>
<name>A0AA40FRY2_9HYME</name>
<dbReference type="InterPro" id="IPR000408">
    <property type="entry name" value="Reg_chr_condens"/>
</dbReference>
<dbReference type="EMBL" id="JAHYIQ010000019">
    <property type="protein sequence ID" value="KAK1123907.1"/>
    <property type="molecule type" value="Genomic_DNA"/>
</dbReference>
<dbReference type="PROSITE" id="PS50012">
    <property type="entry name" value="RCC1_3"/>
    <property type="match status" value="1"/>
</dbReference>
<feature type="repeat" description="RCC1" evidence="1">
    <location>
        <begin position="1"/>
        <end position="57"/>
    </location>
</feature>
<gene>
    <name evidence="2" type="ORF">K0M31_006937</name>
</gene>
<sequence>MALGLGTNLITEEGIGGSDIERGDAARIASIPPARVPIPSESPVVQVSCGLHHTGNT</sequence>
<evidence type="ECO:0000313" key="2">
    <source>
        <dbReference type="EMBL" id="KAK1123907.1"/>
    </source>
</evidence>
<dbReference type="Proteomes" id="UP001177670">
    <property type="component" value="Unassembled WGS sequence"/>
</dbReference>
<reference evidence="2" key="1">
    <citation type="submission" date="2021-10" db="EMBL/GenBank/DDBJ databases">
        <title>Melipona bicolor Genome sequencing and assembly.</title>
        <authorList>
            <person name="Araujo N.S."/>
            <person name="Arias M.C."/>
        </authorList>
    </citation>
    <scope>NUCLEOTIDE SEQUENCE</scope>
    <source>
        <strain evidence="2">USP_2M_L1-L4_2017</strain>
        <tissue evidence="2">Whole body</tissue>
    </source>
</reference>
<dbReference type="AlphaFoldDB" id="A0AA40FRY2"/>
<protein>
    <submittedName>
        <fullName evidence="2">Uncharacterized protein</fullName>
    </submittedName>
</protein>
<comment type="caution">
    <text evidence="2">The sequence shown here is derived from an EMBL/GenBank/DDBJ whole genome shotgun (WGS) entry which is preliminary data.</text>
</comment>
<evidence type="ECO:0000313" key="3">
    <source>
        <dbReference type="Proteomes" id="UP001177670"/>
    </source>
</evidence>